<evidence type="ECO:0000313" key="2">
    <source>
        <dbReference type="Proteomes" id="UP001529510"/>
    </source>
</evidence>
<dbReference type="EMBL" id="JAMKFB020000010">
    <property type="protein sequence ID" value="KAL0183428.1"/>
    <property type="molecule type" value="Genomic_DNA"/>
</dbReference>
<evidence type="ECO:0000313" key="1">
    <source>
        <dbReference type="EMBL" id="KAL0183428.1"/>
    </source>
</evidence>
<sequence>MQMEYIKDKKFIEHIRALITDDSTHDAPYYNITPSVDRFGTTHVSVMAADGTAVS</sequence>
<comment type="caution">
    <text evidence="1">The sequence shown here is derived from an EMBL/GenBank/DDBJ whole genome shotgun (WGS) entry which is preliminary data.</text>
</comment>
<gene>
    <name evidence="1" type="ORF">M9458_022803</name>
</gene>
<proteinExistence type="predicted"/>
<accession>A0ABD0QAZ8</accession>
<protein>
    <submittedName>
        <fullName evidence="1">Uncharacterized protein</fullName>
    </submittedName>
</protein>
<reference evidence="1 2" key="1">
    <citation type="submission" date="2024-05" db="EMBL/GenBank/DDBJ databases">
        <title>Genome sequencing and assembly of Indian major carp, Cirrhinus mrigala (Hamilton, 1822).</title>
        <authorList>
            <person name="Mohindra V."/>
            <person name="Chowdhury L.M."/>
            <person name="Lal K."/>
            <person name="Jena J.K."/>
        </authorList>
    </citation>
    <scope>NUCLEOTIDE SEQUENCE [LARGE SCALE GENOMIC DNA]</scope>
    <source>
        <strain evidence="1">CM1030</strain>
        <tissue evidence="1">Blood</tissue>
    </source>
</reference>
<feature type="non-terminal residue" evidence="1">
    <location>
        <position position="55"/>
    </location>
</feature>
<dbReference type="InterPro" id="IPR029055">
    <property type="entry name" value="Ntn_hydrolases_N"/>
</dbReference>
<keyword evidence="2" id="KW-1185">Reference proteome</keyword>
<organism evidence="1 2">
    <name type="scientific">Cirrhinus mrigala</name>
    <name type="common">Mrigala</name>
    <dbReference type="NCBI Taxonomy" id="683832"/>
    <lineage>
        <taxon>Eukaryota</taxon>
        <taxon>Metazoa</taxon>
        <taxon>Chordata</taxon>
        <taxon>Craniata</taxon>
        <taxon>Vertebrata</taxon>
        <taxon>Euteleostomi</taxon>
        <taxon>Actinopterygii</taxon>
        <taxon>Neopterygii</taxon>
        <taxon>Teleostei</taxon>
        <taxon>Ostariophysi</taxon>
        <taxon>Cypriniformes</taxon>
        <taxon>Cyprinidae</taxon>
        <taxon>Labeoninae</taxon>
        <taxon>Labeonini</taxon>
        <taxon>Cirrhinus</taxon>
    </lineage>
</organism>
<dbReference type="Proteomes" id="UP001529510">
    <property type="component" value="Unassembled WGS sequence"/>
</dbReference>
<dbReference type="AlphaFoldDB" id="A0ABD0QAZ8"/>
<dbReference type="SUPFAM" id="SSF56235">
    <property type="entry name" value="N-terminal nucleophile aminohydrolases (Ntn hydrolases)"/>
    <property type="match status" value="1"/>
</dbReference>
<name>A0ABD0QAZ8_CIRMR</name>